<name>A0A6A6WVF1_9PLEO</name>
<evidence type="ECO:0000256" key="1">
    <source>
        <dbReference type="SAM" id="MobiDB-lite"/>
    </source>
</evidence>
<organism evidence="2 3">
    <name type="scientific">Melanomma pulvis-pyrius CBS 109.77</name>
    <dbReference type="NCBI Taxonomy" id="1314802"/>
    <lineage>
        <taxon>Eukaryota</taxon>
        <taxon>Fungi</taxon>
        <taxon>Dikarya</taxon>
        <taxon>Ascomycota</taxon>
        <taxon>Pezizomycotina</taxon>
        <taxon>Dothideomycetes</taxon>
        <taxon>Pleosporomycetidae</taxon>
        <taxon>Pleosporales</taxon>
        <taxon>Melanommataceae</taxon>
        <taxon>Melanomma</taxon>
    </lineage>
</organism>
<feature type="region of interest" description="Disordered" evidence="1">
    <location>
        <begin position="72"/>
        <end position="106"/>
    </location>
</feature>
<keyword evidence="3" id="KW-1185">Reference proteome</keyword>
<proteinExistence type="predicted"/>
<sequence length="161" mass="17459">MPNTSPRGMRVSQVDLRRKIFFPCAANGNNQGLQFMESNDEGRGVSQHAGRATSLSFSQTIVDFSPDVIREDSSLKGTASSPIIQPSTRSPTPHRGGEQTGQPVSQTATMAKDSLTTLSCVRGRQYQHCCLQSRNSEPSLECLRIPHSCLRSSLALPVRAG</sequence>
<dbReference type="Proteomes" id="UP000799757">
    <property type="component" value="Unassembled WGS sequence"/>
</dbReference>
<evidence type="ECO:0000313" key="3">
    <source>
        <dbReference type="Proteomes" id="UP000799757"/>
    </source>
</evidence>
<reference evidence="2" key="1">
    <citation type="journal article" date="2020" name="Stud. Mycol.">
        <title>101 Dothideomycetes genomes: a test case for predicting lifestyles and emergence of pathogens.</title>
        <authorList>
            <person name="Haridas S."/>
            <person name="Albert R."/>
            <person name="Binder M."/>
            <person name="Bloem J."/>
            <person name="Labutti K."/>
            <person name="Salamov A."/>
            <person name="Andreopoulos B."/>
            <person name="Baker S."/>
            <person name="Barry K."/>
            <person name="Bills G."/>
            <person name="Bluhm B."/>
            <person name="Cannon C."/>
            <person name="Castanera R."/>
            <person name="Culley D."/>
            <person name="Daum C."/>
            <person name="Ezra D."/>
            <person name="Gonzalez J."/>
            <person name="Henrissat B."/>
            <person name="Kuo A."/>
            <person name="Liang C."/>
            <person name="Lipzen A."/>
            <person name="Lutzoni F."/>
            <person name="Magnuson J."/>
            <person name="Mondo S."/>
            <person name="Nolan M."/>
            <person name="Ohm R."/>
            <person name="Pangilinan J."/>
            <person name="Park H.-J."/>
            <person name="Ramirez L."/>
            <person name="Alfaro M."/>
            <person name="Sun H."/>
            <person name="Tritt A."/>
            <person name="Yoshinaga Y."/>
            <person name="Zwiers L.-H."/>
            <person name="Turgeon B."/>
            <person name="Goodwin S."/>
            <person name="Spatafora J."/>
            <person name="Crous P."/>
            <person name="Grigoriev I."/>
        </authorList>
    </citation>
    <scope>NUCLEOTIDE SEQUENCE</scope>
    <source>
        <strain evidence="2">CBS 109.77</strain>
    </source>
</reference>
<gene>
    <name evidence="2" type="ORF">K505DRAFT_116897</name>
</gene>
<dbReference type="EMBL" id="MU002248">
    <property type="protein sequence ID" value="KAF2788096.1"/>
    <property type="molecule type" value="Genomic_DNA"/>
</dbReference>
<evidence type="ECO:0000313" key="2">
    <source>
        <dbReference type="EMBL" id="KAF2788096.1"/>
    </source>
</evidence>
<dbReference type="AlphaFoldDB" id="A0A6A6WVF1"/>
<feature type="compositionally biased region" description="Polar residues" evidence="1">
    <location>
        <begin position="75"/>
        <end position="91"/>
    </location>
</feature>
<protein>
    <submittedName>
        <fullName evidence="2">Uncharacterized protein</fullName>
    </submittedName>
</protein>
<accession>A0A6A6WVF1</accession>